<dbReference type="EMBL" id="CP018632">
    <property type="protein sequence ID" value="ASJ73174.1"/>
    <property type="molecule type" value="Genomic_DNA"/>
</dbReference>
<dbReference type="Gene3D" id="1.10.10.10">
    <property type="entry name" value="Winged helix-like DNA-binding domain superfamily/Winged helix DNA-binding domain"/>
    <property type="match status" value="1"/>
</dbReference>
<evidence type="ECO:0000256" key="3">
    <source>
        <dbReference type="ARBA" id="ARBA00023125"/>
    </source>
</evidence>
<dbReference type="RefSeq" id="WP_088918409.1">
    <property type="nucleotide sequence ID" value="NZ_CP018632.1"/>
</dbReference>
<evidence type="ECO:0000313" key="7">
    <source>
        <dbReference type="Proteomes" id="UP000250079"/>
    </source>
</evidence>
<proteinExistence type="inferred from homology"/>
<dbReference type="SUPFAM" id="SSF46785">
    <property type="entry name" value="Winged helix' DNA-binding domain"/>
    <property type="match status" value="1"/>
</dbReference>
<dbReference type="GO" id="GO:0003700">
    <property type="term" value="F:DNA-binding transcription factor activity"/>
    <property type="evidence" value="ECO:0007669"/>
    <property type="project" value="InterPro"/>
</dbReference>
<protein>
    <submittedName>
        <fullName evidence="6">HTH-type transcriptional activator CmpR</fullName>
    </submittedName>
</protein>
<dbReference type="KEGG" id="gai:IMCC3135_15460"/>
<keyword evidence="2" id="KW-0805">Transcription regulation</keyword>
<dbReference type="Gene3D" id="3.40.190.10">
    <property type="entry name" value="Periplasmic binding protein-like II"/>
    <property type="match status" value="2"/>
</dbReference>
<dbReference type="InterPro" id="IPR005119">
    <property type="entry name" value="LysR_subst-bd"/>
</dbReference>
<organism evidence="6 7">
    <name type="scientific">Granulosicoccus antarcticus IMCC3135</name>
    <dbReference type="NCBI Taxonomy" id="1192854"/>
    <lineage>
        <taxon>Bacteria</taxon>
        <taxon>Pseudomonadati</taxon>
        <taxon>Pseudomonadota</taxon>
        <taxon>Gammaproteobacteria</taxon>
        <taxon>Chromatiales</taxon>
        <taxon>Granulosicoccaceae</taxon>
        <taxon>Granulosicoccus</taxon>
    </lineage>
</organism>
<dbReference type="PROSITE" id="PS50931">
    <property type="entry name" value="HTH_LYSR"/>
    <property type="match status" value="1"/>
</dbReference>
<dbReference type="InterPro" id="IPR036390">
    <property type="entry name" value="WH_DNA-bd_sf"/>
</dbReference>
<evidence type="ECO:0000256" key="4">
    <source>
        <dbReference type="ARBA" id="ARBA00023163"/>
    </source>
</evidence>
<evidence type="ECO:0000256" key="2">
    <source>
        <dbReference type="ARBA" id="ARBA00023015"/>
    </source>
</evidence>
<accession>A0A2Z2P0W4</accession>
<comment type="similarity">
    <text evidence="1">Belongs to the LysR transcriptional regulatory family.</text>
</comment>
<dbReference type="InterPro" id="IPR036388">
    <property type="entry name" value="WH-like_DNA-bd_sf"/>
</dbReference>
<dbReference type="PANTHER" id="PTHR30126">
    <property type="entry name" value="HTH-TYPE TRANSCRIPTIONAL REGULATOR"/>
    <property type="match status" value="1"/>
</dbReference>
<keyword evidence="4" id="KW-0804">Transcription</keyword>
<gene>
    <name evidence="6" type="primary">cmpR_1</name>
    <name evidence="6" type="ORF">IMCC3135_15460</name>
</gene>
<keyword evidence="7" id="KW-1185">Reference proteome</keyword>
<dbReference type="InterPro" id="IPR000847">
    <property type="entry name" value="LysR_HTH_N"/>
</dbReference>
<keyword evidence="3" id="KW-0238">DNA-binding</keyword>
<dbReference type="Pfam" id="PF03466">
    <property type="entry name" value="LysR_substrate"/>
    <property type="match status" value="1"/>
</dbReference>
<feature type="domain" description="HTH lysR-type" evidence="5">
    <location>
        <begin position="18"/>
        <end position="75"/>
    </location>
</feature>
<evidence type="ECO:0000313" key="6">
    <source>
        <dbReference type="EMBL" id="ASJ73174.1"/>
    </source>
</evidence>
<reference evidence="6 7" key="1">
    <citation type="submission" date="2016-12" db="EMBL/GenBank/DDBJ databases">
        <authorList>
            <person name="Song W.-J."/>
            <person name="Kurnit D.M."/>
        </authorList>
    </citation>
    <scope>NUCLEOTIDE SEQUENCE [LARGE SCALE GENOMIC DNA]</scope>
    <source>
        <strain evidence="6 7">IMCC3135</strain>
    </source>
</reference>
<dbReference type="AlphaFoldDB" id="A0A2Z2P0W4"/>
<dbReference type="Pfam" id="PF00126">
    <property type="entry name" value="HTH_1"/>
    <property type="match status" value="1"/>
</dbReference>
<dbReference type="OrthoDB" id="8587655at2"/>
<dbReference type="PANTHER" id="PTHR30126:SF98">
    <property type="entry name" value="HTH-TYPE TRANSCRIPTIONAL ACTIVATOR BAUR"/>
    <property type="match status" value="1"/>
</dbReference>
<dbReference type="SUPFAM" id="SSF53850">
    <property type="entry name" value="Periplasmic binding protein-like II"/>
    <property type="match status" value="1"/>
</dbReference>
<evidence type="ECO:0000259" key="5">
    <source>
        <dbReference type="PROSITE" id="PS50931"/>
    </source>
</evidence>
<evidence type="ECO:0000256" key="1">
    <source>
        <dbReference type="ARBA" id="ARBA00009437"/>
    </source>
</evidence>
<sequence>MYKSNYNHRQHHLVLNDIDLRLLKVFTEIVRCNGFSAAQASLGMSQSTISTHMRHLEERLALRLCERGRSGFQLTLEGSRVHSAVLDLFGSIERFQGEVGDVQGELNGQLAFGTVDAMVTNSSLNLHEAFRTLAIRAPKVEPDFDIAAPQVLLQGVLGGRYHLVLLPEQQHFSSSNAITIFSETQHLYCGKDHPLFKVANRKINATLLAQHAFAGRSYMQRLPICGVNFEWRAVTAHMEGTLILLNSGCYIGFLPSHYAAEGLQSGRLRALAPSRITFANPFQIIFSGDRPSRAARLLADAIIEQTADCKA</sequence>
<dbReference type="GO" id="GO:0000976">
    <property type="term" value="F:transcription cis-regulatory region binding"/>
    <property type="evidence" value="ECO:0007669"/>
    <property type="project" value="TreeGrafter"/>
</dbReference>
<dbReference type="Proteomes" id="UP000250079">
    <property type="component" value="Chromosome"/>
</dbReference>
<name>A0A2Z2P0W4_9GAMM</name>